<keyword evidence="1" id="KW-0812">Transmembrane</keyword>
<name>A0AAE5W7J1_STACR</name>
<dbReference type="InterPro" id="IPR009323">
    <property type="entry name" value="DUF979"/>
</dbReference>
<sequence length="308" mass="32825">MNEIVINRILELFYILIGLQFFYTAWRVFRNPSNEKRIGTTLFWIILGLAFIIGPYIPNWLNGVFVLTMGALTITKNVKIGKIVEVDPEIEKRGAAQYGVKLFIPAIALAVIAIIISTWTPLGGAVGIGASSVIALIIGYIVLRPKPKIGLYDSDRLVQQIGTVGILPQFLAALGILFTVSGVGETISRGISGVLPEGNALIGSAAYIIGMVLFTMLMGNAFAAFTVITVSIGVPFVIAIGGDPVIAGALAMTGGFCGTLLTPMAANFNTLPVALLEMKDELGVIKAQIPMAVLLIFIHIGLMYILAF</sequence>
<dbReference type="Pfam" id="PF06166">
    <property type="entry name" value="DUF979"/>
    <property type="match status" value="1"/>
</dbReference>
<feature type="transmembrane region" description="Helical" evidence="1">
    <location>
        <begin position="289"/>
        <end position="307"/>
    </location>
</feature>
<reference evidence="3" key="2">
    <citation type="submission" date="2018-03" db="EMBL/GenBank/DDBJ databases">
        <authorList>
            <person name="Naushad S."/>
        </authorList>
    </citation>
    <scope>NUCLEOTIDE SEQUENCE</scope>
    <source>
        <strain evidence="3">SNUC 505</strain>
    </source>
</reference>
<evidence type="ECO:0000313" key="4">
    <source>
        <dbReference type="Proteomes" id="UP000242704"/>
    </source>
</evidence>
<feature type="transmembrane region" description="Helical" evidence="1">
    <location>
        <begin position="190"/>
        <end position="214"/>
    </location>
</feature>
<dbReference type="Proteomes" id="UP000242704">
    <property type="component" value="Unassembled WGS sequence"/>
</dbReference>
<dbReference type="AlphaFoldDB" id="A0AAE5W7J1"/>
<keyword evidence="1" id="KW-0472">Membrane</keyword>
<reference evidence="3 4" key="1">
    <citation type="journal article" date="2016" name="Front. Microbiol.">
        <title>Comprehensive Phylogenetic Analysis of Bovine Non-aureus Staphylococci Species Based on Whole-Genome Sequencing.</title>
        <authorList>
            <person name="Naushad S."/>
            <person name="Barkema H.W."/>
            <person name="Luby C."/>
            <person name="Condas L.A."/>
            <person name="Nobrega D.B."/>
            <person name="Carson D.A."/>
            <person name="De Buck J."/>
        </authorList>
    </citation>
    <scope>NUCLEOTIDE SEQUENCE [LARGE SCALE GENOMIC DNA]</scope>
    <source>
        <strain evidence="3 4">SNUC 505</strain>
    </source>
</reference>
<feature type="transmembrane region" description="Helical" evidence="1">
    <location>
        <begin position="122"/>
        <end position="143"/>
    </location>
</feature>
<comment type="caution">
    <text evidence="3">The sequence shown here is derived from an EMBL/GenBank/DDBJ whole genome shotgun (WGS) entry which is preliminary data.</text>
</comment>
<feature type="transmembrane region" description="Helical" evidence="1">
    <location>
        <begin position="6"/>
        <end position="26"/>
    </location>
</feature>
<feature type="transmembrane region" description="Helical" evidence="1">
    <location>
        <begin position="164"/>
        <end position="184"/>
    </location>
</feature>
<dbReference type="EMBL" id="PZBZ01000044">
    <property type="protein sequence ID" value="PTG12842.1"/>
    <property type="molecule type" value="Genomic_DNA"/>
</dbReference>
<proteinExistence type="predicted"/>
<dbReference type="Proteomes" id="UP001240157">
    <property type="component" value="Unassembled WGS sequence"/>
</dbReference>
<evidence type="ECO:0000313" key="3">
    <source>
        <dbReference type="EMBL" id="PTG12842.1"/>
    </source>
</evidence>
<accession>A0AAE5W7J1</accession>
<organism evidence="3 4">
    <name type="scientific">Staphylococcus chromogenes</name>
    <name type="common">Staphylococcus hyicus subsp. chromogenes</name>
    <dbReference type="NCBI Taxonomy" id="46126"/>
    <lineage>
        <taxon>Bacteria</taxon>
        <taxon>Bacillati</taxon>
        <taxon>Bacillota</taxon>
        <taxon>Bacilli</taxon>
        <taxon>Bacillales</taxon>
        <taxon>Staphylococcaceae</taxon>
        <taxon>Staphylococcus</taxon>
    </lineage>
</organism>
<gene>
    <name evidence="3" type="ORF">BU653_08360</name>
    <name evidence="2" type="ORF">RCF65_09620</name>
</gene>
<reference evidence="2 5" key="3">
    <citation type="submission" date="2023-08" db="EMBL/GenBank/DDBJ databases">
        <title>Whole genome sequencing of Staphylococcus chromogenes NNSch 2386.</title>
        <authorList>
            <person name="Kropotov V.S."/>
            <person name="Boriskina E.V."/>
            <person name="Gordinskaya N.A."/>
            <person name="Shkurkina I.S."/>
            <person name="Kryazhev D.V."/>
            <person name="Alekseeva A.E."/>
            <person name="Makhova M.A."/>
        </authorList>
    </citation>
    <scope>NUCLEOTIDE SEQUENCE [LARGE SCALE GENOMIC DNA]</scope>
    <source>
        <strain evidence="2 5">NNSch 2386</strain>
    </source>
</reference>
<dbReference type="RefSeq" id="WP_105963050.1">
    <property type="nucleotide sequence ID" value="NZ_JAHCNX010000005.1"/>
</dbReference>
<evidence type="ECO:0000313" key="5">
    <source>
        <dbReference type="Proteomes" id="UP001240157"/>
    </source>
</evidence>
<evidence type="ECO:0000256" key="1">
    <source>
        <dbReference type="SAM" id="Phobius"/>
    </source>
</evidence>
<evidence type="ECO:0000313" key="2">
    <source>
        <dbReference type="EMBL" id="MDQ7176249.1"/>
    </source>
</evidence>
<protein>
    <submittedName>
        <fullName evidence="3">DUF979 domain-containing protein</fullName>
    </submittedName>
</protein>
<dbReference type="EMBL" id="JAVGJF010000079">
    <property type="protein sequence ID" value="MDQ7176249.1"/>
    <property type="molecule type" value="Genomic_DNA"/>
</dbReference>
<feature type="transmembrane region" description="Helical" evidence="1">
    <location>
        <begin position="98"/>
        <end position="116"/>
    </location>
</feature>
<keyword evidence="1" id="KW-1133">Transmembrane helix</keyword>